<dbReference type="InterPro" id="IPR019027">
    <property type="entry name" value="Pilus_biogenesis_CpaD-related"/>
</dbReference>
<dbReference type="Proteomes" id="UP000773614">
    <property type="component" value="Unassembled WGS sequence"/>
</dbReference>
<dbReference type="OrthoDB" id="9802674at2"/>
<reference evidence="1" key="1">
    <citation type="submission" date="2019-03" db="EMBL/GenBank/DDBJ databases">
        <title>Afifella sp. nov., isolated from activated sludge.</title>
        <authorList>
            <person name="Li Q."/>
            <person name="Liu Y."/>
        </authorList>
    </citation>
    <scope>NUCLEOTIDE SEQUENCE</scope>
    <source>
        <strain evidence="1">L72</strain>
    </source>
</reference>
<sequence length="239" mass="25202">MLNAIKVEAAAGRRRAAGLLAAALLAGGLAGCNTADDQRMAYFDNDYRIRHPIVISNEPATLDLPVGMRGGALSGEFVEAIHNYVADYRESGTGGITIQVPTGSANEIAAAQTGSAVNQVLVQAGVSPAAIQVAPYAFGDRRRMAPLRLSFLKVQAVTPRCGVWPRDVSPTFADSTHYNFGCAGQQNLAAMVANPADLVQPRAEQPANGARRAKVVTDYQQGAETKSSSTLIDYDLNAE</sequence>
<evidence type="ECO:0000313" key="2">
    <source>
        <dbReference type="Proteomes" id="UP000773614"/>
    </source>
</evidence>
<protein>
    <submittedName>
        <fullName evidence="1">Pilus assembly protein CpaD</fullName>
    </submittedName>
</protein>
<proteinExistence type="predicted"/>
<keyword evidence="2" id="KW-1185">Reference proteome</keyword>
<dbReference type="RefSeq" id="WP_161141021.1">
    <property type="nucleotide sequence ID" value="NZ_SPKJ01000045.1"/>
</dbReference>
<organism evidence="1 2">
    <name type="scientific">Propylenella binzhouense</name>
    <dbReference type="NCBI Taxonomy" id="2555902"/>
    <lineage>
        <taxon>Bacteria</taxon>
        <taxon>Pseudomonadati</taxon>
        <taxon>Pseudomonadota</taxon>
        <taxon>Alphaproteobacteria</taxon>
        <taxon>Hyphomicrobiales</taxon>
        <taxon>Propylenellaceae</taxon>
        <taxon>Propylenella</taxon>
    </lineage>
</organism>
<evidence type="ECO:0000313" key="1">
    <source>
        <dbReference type="EMBL" id="MYZ48672.1"/>
    </source>
</evidence>
<dbReference type="Pfam" id="PF09476">
    <property type="entry name" value="Pilus_CpaD"/>
    <property type="match status" value="1"/>
</dbReference>
<name>A0A964T778_9HYPH</name>
<gene>
    <name evidence="1" type="ORF">E4O86_13225</name>
</gene>
<accession>A0A964T778</accession>
<dbReference type="PROSITE" id="PS51257">
    <property type="entry name" value="PROKAR_LIPOPROTEIN"/>
    <property type="match status" value="1"/>
</dbReference>
<dbReference type="InterPro" id="IPR013361">
    <property type="entry name" value="Pilus_CpaD"/>
</dbReference>
<dbReference type="AlphaFoldDB" id="A0A964T778"/>
<dbReference type="EMBL" id="SPKJ01000045">
    <property type="protein sequence ID" value="MYZ48672.1"/>
    <property type="molecule type" value="Genomic_DNA"/>
</dbReference>
<comment type="caution">
    <text evidence="1">The sequence shown here is derived from an EMBL/GenBank/DDBJ whole genome shotgun (WGS) entry which is preliminary data.</text>
</comment>
<dbReference type="NCBIfam" id="TIGR02522">
    <property type="entry name" value="pilus_cpaD"/>
    <property type="match status" value="1"/>
</dbReference>